<organism evidence="2 3">
    <name type="scientific">Kitasatospora griseola</name>
    <name type="common">Streptomyces griseolosporeus</name>
    <dbReference type="NCBI Taxonomy" id="2064"/>
    <lineage>
        <taxon>Bacteria</taxon>
        <taxon>Bacillati</taxon>
        <taxon>Actinomycetota</taxon>
        <taxon>Actinomycetes</taxon>
        <taxon>Kitasatosporales</taxon>
        <taxon>Streptomycetaceae</taxon>
        <taxon>Kitasatospora</taxon>
    </lineage>
</organism>
<gene>
    <name evidence="2" type="ORF">TR51_33170</name>
</gene>
<evidence type="ECO:0000313" key="3">
    <source>
        <dbReference type="Proteomes" id="UP000032066"/>
    </source>
</evidence>
<sequence length="67" mass="6989">MADDTITTAPVAEPATEHTAAPVDPTAIERALEELAKEPAPTIAPKPLVDPKIDETFEPLGNVGNCP</sequence>
<comment type="caution">
    <text evidence="2">The sequence shown here is derived from an EMBL/GenBank/DDBJ whole genome shotgun (WGS) entry which is preliminary data.</text>
</comment>
<accession>A0A0D0NW83</accession>
<dbReference type="Proteomes" id="UP000032066">
    <property type="component" value="Unassembled WGS sequence"/>
</dbReference>
<evidence type="ECO:0000313" key="2">
    <source>
        <dbReference type="EMBL" id="KIQ63491.1"/>
    </source>
</evidence>
<dbReference type="AlphaFoldDB" id="A0A0D0NW83"/>
<evidence type="ECO:0000256" key="1">
    <source>
        <dbReference type="SAM" id="MobiDB-lite"/>
    </source>
</evidence>
<dbReference type="PATRIC" id="fig|2064.6.peg.7016"/>
<dbReference type="OrthoDB" id="3873557at2"/>
<proteinExistence type="predicted"/>
<reference evidence="2 3" key="1">
    <citation type="submission" date="2015-02" db="EMBL/GenBank/DDBJ databases">
        <title>Draft genome sequence of Kitasatospora griseola MF730-N6, a bafilomycin, terpentecin and satosporin producer.</title>
        <authorList>
            <person name="Arens J.C."/>
            <person name="Haltli B."/>
            <person name="Kerr R.G."/>
        </authorList>
    </citation>
    <scope>NUCLEOTIDE SEQUENCE [LARGE SCALE GENOMIC DNA]</scope>
    <source>
        <strain evidence="2 3">MF730-N6</strain>
    </source>
</reference>
<name>A0A0D0NW83_KITGR</name>
<dbReference type="RefSeq" id="WP_043915859.1">
    <property type="nucleotide sequence ID" value="NZ_CP173360.1"/>
</dbReference>
<feature type="region of interest" description="Disordered" evidence="1">
    <location>
        <begin position="1"/>
        <end position="23"/>
    </location>
</feature>
<dbReference type="EMBL" id="JXZB01000004">
    <property type="protein sequence ID" value="KIQ63491.1"/>
    <property type="molecule type" value="Genomic_DNA"/>
</dbReference>
<protein>
    <submittedName>
        <fullName evidence="2">Uncharacterized protein</fullName>
    </submittedName>
</protein>
<keyword evidence="3" id="KW-1185">Reference proteome</keyword>